<evidence type="ECO:0000259" key="10">
    <source>
        <dbReference type="PROSITE" id="PS50102"/>
    </source>
</evidence>
<sequence>MEPAIVERLSHKTWRRQAKKERRRRIRTSQARARDADAERLDAKLKETSEYLNWLEFQRAEEERRDKEEAREHEIREREWLEEELRAQKEWRIQQERKAKARQVQLDQEARIRKEYEAKQEVLRLKKEEARRKEEEESERLEEVHRNIEAYIDEGRSTPEVLREVTNSQPGKEPCPFFSKTGACRYGDTCSRNHQRLALSRVLLIPGFYSHFSLEKNSAEYDTDIALEFGGSETRHHFREFYNDVVPELETFGRIKTLKCCRNTEIHLRGNMYVEYYEERDAARALRSLKGRWYAGRQLNCEFANVQSWRNAICGMPKCPKGRSCNFLHTFRNPRDEYDVKSPQRSRTRRGSSHHDQRTASARSSRPDQESARGSSWMREESSRNWRWSDSSDSGGETPTRASRAEEKRLRSPRKRPRDEKSRVKQSKKKRTRGDRTEKECERNGKSRDTTEKRKDRSKEKDSAKRTERTKWDGKNYESMDTESESGYSDSGISRRRRRKVSRRSRSRSWSQDQPTEVSASEGNERSSKTPHR</sequence>
<organism evidence="13">
    <name type="scientific">Neodiprion lecontei</name>
    <name type="common">Redheaded pine sawfly</name>
    <dbReference type="NCBI Taxonomy" id="441921"/>
    <lineage>
        <taxon>Eukaryota</taxon>
        <taxon>Metazoa</taxon>
        <taxon>Ecdysozoa</taxon>
        <taxon>Arthropoda</taxon>
        <taxon>Hexapoda</taxon>
        <taxon>Insecta</taxon>
        <taxon>Pterygota</taxon>
        <taxon>Neoptera</taxon>
        <taxon>Endopterygota</taxon>
        <taxon>Hymenoptera</taxon>
        <taxon>Tenthredinoidea</taxon>
        <taxon>Diprionidae</taxon>
        <taxon>Diprioninae</taxon>
        <taxon>Neodiprion</taxon>
    </lineage>
</organism>
<dbReference type="GeneID" id="107216971"/>
<dbReference type="SMART" id="SM00361">
    <property type="entry name" value="RRM_1"/>
    <property type="match status" value="1"/>
</dbReference>
<name>A0A6J0B853_NEOLC</name>
<dbReference type="CDD" id="cd12540">
    <property type="entry name" value="RRM_U2AFBPL"/>
    <property type="match status" value="1"/>
</dbReference>
<dbReference type="OrthoDB" id="75923at2759"/>
<feature type="compositionally biased region" description="Polar residues" evidence="9">
    <location>
        <begin position="512"/>
        <end position="522"/>
    </location>
</feature>
<dbReference type="InterPro" id="IPR000504">
    <property type="entry name" value="RRM_dom"/>
</dbReference>
<dbReference type="InterPro" id="IPR000571">
    <property type="entry name" value="Znf_CCCH"/>
</dbReference>
<dbReference type="InParanoid" id="A0A6J0B853"/>
<feature type="domain" description="C3H1-type" evidence="11">
    <location>
        <begin position="169"/>
        <end position="197"/>
    </location>
</feature>
<evidence type="ECO:0000256" key="5">
    <source>
        <dbReference type="ARBA" id="ARBA00022884"/>
    </source>
</evidence>
<dbReference type="GO" id="GO:0003723">
    <property type="term" value="F:RNA binding"/>
    <property type="evidence" value="ECO:0007669"/>
    <property type="project" value="UniProtKB-UniRule"/>
</dbReference>
<feature type="compositionally biased region" description="Basic and acidic residues" evidence="9">
    <location>
        <begin position="523"/>
        <end position="533"/>
    </location>
</feature>
<dbReference type="PROSITE" id="PS50103">
    <property type="entry name" value="ZF_C3H1"/>
    <property type="match status" value="1"/>
</dbReference>
<dbReference type="GO" id="GO:0008270">
    <property type="term" value="F:zinc ion binding"/>
    <property type="evidence" value="ECO:0007669"/>
    <property type="project" value="UniProtKB-KW"/>
</dbReference>
<keyword evidence="5 6" id="KW-0694">RNA-binding</keyword>
<dbReference type="SUPFAM" id="SSF54928">
    <property type="entry name" value="RNA-binding domain, RBD"/>
    <property type="match status" value="1"/>
</dbReference>
<evidence type="ECO:0000313" key="13">
    <source>
        <dbReference type="RefSeq" id="XP_015509803.1"/>
    </source>
</evidence>
<dbReference type="InterPro" id="IPR035979">
    <property type="entry name" value="RBD_domain_sf"/>
</dbReference>
<keyword evidence="2" id="KW-0677">Repeat</keyword>
<dbReference type="Gene3D" id="3.30.70.330">
    <property type="match status" value="1"/>
</dbReference>
<dbReference type="KEGG" id="nlo:107216971"/>
<dbReference type="Pfam" id="PF00642">
    <property type="entry name" value="zf-CCCH"/>
    <property type="match status" value="1"/>
</dbReference>
<feature type="compositionally biased region" description="Low complexity" evidence="9">
    <location>
        <begin position="385"/>
        <end position="397"/>
    </location>
</feature>
<dbReference type="GO" id="GO:1990904">
    <property type="term" value="C:ribonucleoprotein complex"/>
    <property type="evidence" value="ECO:0007669"/>
    <property type="project" value="UniProtKB-KW"/>
</dbReference>
<dbReference type="PANTHER" id="PTHR12620">
    <property type="entry name" value="U2 SNRNP AUXILIARY FACTOR, SMALL SUBUNIT"/>
    <property type="match status" value="1"/>
</dbReference>
<dbReference type="PROSITE" id="PS50102">
    <property type="entry name" value="RRM"/>
    <property type="match status" value="1"/>
</dbReference>
<proteinExistence type="predicted"/>
<dbReference type="PRINTS" id="PR01848">
    <property type="entry name" value="U2AUXFACTOR"/>
</dbReference>
<protein>
    <submittedName>
        <fullName evidence="13">U2 small nuclear ribonucleoprotein auxiliary factor 35 kDa subunit-related protein 2</fullName>
    </submittedName>
</protein>
<keyword evidence="1 7" id="KW-0479">Metal-binding</keyword>
<feature type="coiled-coil region" evidence="8">
    <location>
        <begin position="57"/>
        <end position="84"/>
    </location>
</feature>
<dbReference type="InterPro" id="IPR003954">
    <property type="entry name" value="RRM_euk-type"/>
</dbReference>
<dbReference type="GO" id="GO:0000398">
    <property type="term" value="P:mRNA splicing, via spliceosome"/>
    <property type="evidence" value="ECO:0007669"/>
    <property type="project" value="InterPro"/>
</dbReference>
<evidence type="ECO:0000256" key="7">
    <source>
        <dbReference type="PROSITE-ProRule" id="PRU00723"/>
    </source>
</evidence>
<evidence type="ECO:0000256" key="4">
    <source>
        <dbReference type="ARBA" id="ARBA00022833"/>
    </source>
</evidence>
<feature type="compositionally biased region" description="Basic and acidic residues" evidence="9">
    <location>
        <begin position="434"/>
        <end position="478"/>
    </location>
</feature>
<accession>A0A6J0B853</accession>
<keyword evidence="3 7" id="KW-0863">Zinc-finger</keyword>
<dbReference type="GO" id="GO:0089701">
    <property type="term" value="C:U2AF complex"/>
    <property type="evidence" value="ECO:0007669"/>
    <property type="project" value="InterPro"/>
</dbReference>
<feature type="compositionally biased region" description="Basic residues" evidence="9">
    <location>
        <begin position="424"/>
        <end position="433"/>
    </location>
</feature>
<dbReference type="Proteomes" id="UP000829291">
    <property type="component" value="Chromosome 2"/>
</dbReference>
<evidence type="ECO:0000259" key="11">
    <source>
        <dbReference type="PROSITE" id="PS50103"/>
    </source>
</evidence>
<dbReference type="SMART" id="SM00356">
    <property type="entry name" value="ZnF_C3H1"/>
    <property type="match status" value="2"/>
</dbReference>
<evidence type="ECO:0000256" key="1">
    <source>
        <dbReference type="ARBA" id="ARBA00022723"/>
    </source>
</evidence>
<dbReference type="AlphaFoldDB" id="A0A6J0B853"/>
<dbReference type="Pfam" id="PF00076">
    <property type="entry name" value="RRM_1"/>
    <property type="match status" value="1"/>
</dbReference>
<feature type="domain" description="RRM" evidence="10">
    <location>
        <begin position="227"/>
        <end position="306"/>
    </location>
</feature>
<gene>
    <name evidence="13" type="primary">LOC107216971</name>
</gene>
<evidence type="ECO:0000256" key="9">
    <source>
        <dbReference type="SAM" id="MobiDB-lite"/>
    </source>
</evidence>
<evidence type="ECO:0000256" key="3">
    <source>
        <dbReference type="ARBA" id="ARBA00022771"/>
    </source>
</evidence>
<dbReference type="FunCoup" id="A0A6J0B853">
    <property type="interactions" value="237"/>
</dbReference>
<keyword evidence="8" id="KW-0175">Coiled coil</keyword>
<keyword evidence="4 7" id="KW-0862">Zinc</keyword>
<dbReference type="InterPro" id="IPR012677">
    <property type="entry name" value="Nucleotide-bd_a/b_plait_sf"/>
</dbReference>
<evidence type="ECO:0000256" key="8">
    <source>
        <dbReference type="SAM" id="Coils"/>
    </source>
</evidence>
<reference evidence="13" key="1">
    <citation type="submission" date="2025-08" db="UniProtKB">
        <authorList>
            <consortium name="RefSeq"/>
        </authorList>
    </citation>
    <scope>IDENTIFICATION</scope>
    <source>
        <tissue evidence="13">Thorax and Abdomen</tissue>
    </source>
</reference>
<evidence type="ECO:0000256" key="2">
    <source>
        <dbReference type="ARBA" id="ARBA00022737"/>
    </source>
</evidence>
<feature type="compositionally biased region" description="Basic residues" evidence="9">
    <location>
        <begin position="494"/>
        <end position="507"/>
    </location>
</feature>
<feature type="compositionally biased region" description="Basic residues" evidence="9">
    <location>
        <begin position="11"/>
        <end position="27"/>
    </location>
</feature>
<dbReference type="InterPro" id="IPR009145">
    <property type="entry name" value="U2AF_small"/>
</dbReference>
<evidence type="ECO:0000256" key="6">
    <source>
        <dbReference type="PROSITE-ProRule" id="PRU00176"/>
    </source>
</evidence>
<feature type="zinc finger region" description="C3H1-type" evidence="7">
    <location>
        <begin position="169"/>
        <end position="197"/>
    </location>
</feature>
<evidence type="ECO:0000313" key="12">
    <source>
        <dbReference type="Proteomes" id="UP000829291"/>
    </source>
</evidence>
<keyword evidence="12" id="KW-1185">Reference proteome</keyword>
<feature type="coiled-coil region" evidence="8">
    <location>
        <begin position="113"/>
        <end position="154"/>
    </location>
</feature>
<feature type="region of interest" description="Disordered" evidence="9">
    <location>
        <begin position="336"/>
        <end position="533"/>
    </location>
</feature>
<dbReference type="RefSeq" id="XP_015509803.1">
    <property type="nucleotide sequence ID" value="XM_015654317.2"/>
</dbReference>
<feature type="region of interest" description="Disordered" evidence="9">
    <location>
        <begin position="1"/>
        <end position="38"/>
    </location>
</feature>
<keyword evidence="13" id="KW-0687">Ribonucleoprotein</keyword>